<keyword evidence="2" id="KW-0119">Carbohydrate metabolism</keyword>
<dbReference type="GO" id="GO:0017057">
    <property type="term" value="F:6-phosphogluconolactonase activity"/>
    <property type="evidence" value="ECO:0007669"/>
    <property type="project" value="TreeGrafter"/>
</dbReference>
<dbReference type="Gene3D" id="2.130.10.10">
    <property type="entry name" value="YVTN repeat-like/Quinoprotein amine dehydrogenase"/>
    <property type="match status" value="1"/>
</dbReference>
<dbReference type="InterPro" id="IPR019405">
    <property type="entry name" value="Lactonase_7-beta_prop"/>
</dbReference>
<dbReference type="EMBL" id="FP476056">
    <property type="protein sequence ID" value="CAZ95093.1"/>
    <property type="molecule type" value="Genomic_DNA"/>
</dbReference>
<dbReference type="InterPro" id="IPR011048">
    <property type="entry name" value="Haem_d1_sf"/>
</dbReference>
<dbReference type="KEGG" id="zga:ZOBELLIA_1036"/>
<evidence type="ECO:0000256" key="1">
    <source>
        <dbReference type="ARBA" id="ARBA00005564"/>
    </source>
</evidence>
<comment type="similarity">
    <text evidence="1">Belongs to the cycloisomerase 2 family.</text>
</comment>
<dbReference type="GO" id="GO:0006006">
    <property type="term" value="P:glucose metabolic process"/>
    <property type="evidence" value="ECO:0007669"/>
    <property type="project" value="UniProtKB-KW"/>
</dbReference>
<organism evidence="3 4">
    <name type="scientific">Zobellia galactanivorans (strain DSM 12802 / CCUG 47099 / CIP 106680 / NCIMB 13871 / Dsij)</name>
    <dbReference type="NCBI Taxonomy" id="63186"/>
    <lineage>
        <taxon>Bacteria</taxon>
        <taxon>Pseudomonadati</taxon>
        <taxon>Bacteroidota</taxon>
        <taxon>Flavobacteriia</taxon>
        <taxon>Flavobacteriales</taxon>
        <taxon>Flavobacteriaceae</taxon>
        <taxon>Zobellia</taxon>
    </lineage>
</organism>
<dbReference type="InterPro" id="IPR050282">
    <property type="entry name" value="Cycloisomerase_2"/>
</dbReference>
<proteinExistence type="inferred from homology"/>
<evidence type="ECO:0000313" key="4">
    <source>
        <dbReference type="Proteomes" id="UP000008898"/>
    </source>
</evidence>
<dbReference type="PANTHER" id="PTHR30344">
    <property type="entry name" value="6-PHOSPHOGLUCONOLACTONASE-RELATED"/>
    <property type="match status" value="1"/>
</dbReference>
<dbReference type="STRING" id="63186.ZOBELLIA_1036"/>
<keyword evidence="4" id="KW-1185">Reference proteome</keyword>
<gene>
    <name evidence="3" type="ordered locus">zobellia_1036</name>
</gene>
<dbReference type="InterPro" id="IPR015943">
    <property type="entry name" value="WD40/YVTN_repeat-like_dom_sf"/>
</dbReference>
<dbReference type="AlphaFoldDB" id="G0L2N5"/>
<dbReference type="SUPFAM" id="SSF51004">
    <property type="entry name" value="C-terminal (heme d1) domain of cytochrome cd1-nitrite reductase"/>
    <property type="match status" value="1"/>
</dbReference>
<sequence length="355" mass="39380">MLSFFVGSYTKSINPEAVCVGHGIYSLMLNTDTGGIVSLSTENCCNPSYLITSENGEFLYCITELNELDAPQIIAYKINDGFSLSFLNKRSINGGYPCHLEKFDSNILVACYGTGNVIRFPLESSGRLQVGKENYYHEGSGAVMNRQESPHAHQIAIQPVTSNIYVCDLGIDCIKAYSLKEGKLYPNAHNDFKMPDGSGPRHLVFNKNGDLAYVLNELSGAVSVLRNENGSFKSLYAYSSLPGKYFGKPSSSAIRLHPKGLFLYTANRVLEAITIFKVMKDQLLLVGFHYTNGKELREFNISPDGKWLIACHQNSHDIVVFRIKENGTLMEVSRTKKMKSPVCVAFSRVDLYASV</sequence>
<name>G0L2N5_ZOBGA</name>
<protein>
    <submittedName>
        <fullName evidence="3">6-phosphogluconolactonase-like protein</fullName>
    </submittedName>
</protein>
<keyword evidence="2" id="KW-0313">Glucose metabolism</keyword>
<dbReference type="Proteomes" id="UP000008898">
    <property type="component" value="Chromosome"/>
</dbReference>
<dbReference type="HOGENOM" id="CLU_038716_3_0_10"/>
<evidence type="ECO:0000256" key="2">
    <source>
        <dbReference type="ARBA" id="ARBA00022526"/>
    </source>
</evidence>
<dbReference type="PANTHER" id="PTHR30344:SF1">
    <property type="entry name" value="6-PHOSPHOGLUCONOLACTONASE"/>
    <property type="match status" value="1"/>
</dbReference>
<dbReference type="RefSeq" id="WP_013992405.1">
    <property type="nucleotide sequence ID" value="NC_015844.1"/>
</dbReference>
<accession>G0L2N5</accession>
<dbReference type="OrthoDB" id="9790815at2"/>
<reference evidence="3 4" key="2">
    <citation type="journal article" date="2012" name="Environ. Microbiol.">
        <title>Characterization of the first alginolytic operons in a marine bacterium: from their emergence in marine Flavobacteriia to their independent transfers to marine Proteobacteria and human gut Bacteroides.</title>
        <authorList>
            <person name="Thomas F."/>
            <person name="Barbeyron T."/>
            <person name="Tonon T."/>
            <person name="Genicot S."/>
            <person name="Czjzek M."/>
            <person name="Michel G."/>
        </authorList>
    </citation>
    <scope>NUCLEOTIDE SEQUENCE [LARGE SCALE GENOMIC DNA]</scope>
    <source>
        <strain evidence="4">DSM 12802 / CCUG 47099 / CIP 106680 / NCIMB 13871 / Dsij</strain>
    </source>
</reference>
<dbReference type="Pfam" id="PF10282">
    <property type="entry name" value="Lactonase"/>
    <property type="match status" value="1"/>
</dbReference>
<evidence type="ECO:0000313" key="3">
    <source>
        <dbReference type="EMBL" id="CAZ95093.1"/>
    </source>
</evidence>
<reference evidence="4" key="1">
    <citation type="submission" date="2009-07" db="EMBL/GenBank/DDBJ databases">
        <title>Complete genome sequence of Zobellia galactanivorans Dsij.</title>
        <authorList>
            <consortium name="Genoscope - CEA"/>
        </authorList>
    </citation>
    <scope>NUCLEOTIDE SEQUENCE [LARGE SCALE GENOMIC DNA]</scope>
    <source>
        <strain evidence="4">DSM 12802 / CCUG 47099 / CIP 106680 / NCIMB 13871 / Dsij</strain>
    </source>
</reference>